<keyword evidence="8 12" id="KW-0457">Lysine biosynthesis</keyword>
<dbReference type="GO" id="GO:0009089">
    <property type="term" value="P:lysine biosynthetic process via diaminopimelate"/>
    <property type="evidence" value="ECO:0007669"/>
    <property type="project" value="UniProtKB-UniRule"/>
</dbReference>
<dbReference type="InterPro" id="IPR013785">
    <property type="entry name" value="Aldolase_TIM"/>
</dbReference>
<dbReference type="HAMAP" id="MF_00418">
    <property type="entry name" value="DapA"/>
    <property type="match status" value="1"/>
</dbReference>
<dbReference type="EMBL" id="QQSY01000001">
    <property type="protein sequence ID" value="RDI99791.1"/>
    <property type="molecule type" value="Genomic_DNA"/>
</dbReference>
<dbReference type="UniPathway" id="UPA00034">
    <property type="reaction ID" value="UER00017"/>
</dbReference>
<dbReference type="PIRSF" id="PIRSF001365">
    <property type="entry name" value="DHDPS"/>
    <property type="match status" value="1"/>
</dbReference>
<dbReference type="InterPro" id="IPR020625">
    <property type="entry name" value="Schiff_base-form_aldolases_AS"/>
</dbReference>
<evidence type="ECO:0000256" key="8">
    <source>
        <dbReference type="ARBA" id="ARBA00023154"/>
    </source>
</evidence>
<dbReference type="Gene3D" id="3.20.20.70">
    <property type="entry name" value="Aldolase class I"/>
    <property type="match status" value="1"/>
</dbReference>
<dbReference type="InterPro" id="IPR020624">
    <property type="entry name" value="Schiff_base-form_aldolases_CS"/>
</dbReference>
<keyword evidence="5 12" id="KW-0963">Cytoplasm</keyword>
<dbReference type="GO" id="GO:0019877">
    <property type="term" value="P:diaminopimelate biosynthetic process"/>
    <property type="evidence" value="ECO:0007669"/>
    <property type="project" value="UniProtKB-UniRule"/>
</dbReference>
<evidence type="ECO:0000256" key="12">
    <source>
        <dbReference type="HAMAP-Rule" id="MF_00418"/>
    </source>
</evidence>
<dbReference type="RefSeq" id="WP_114823525.1">
    <property type="nucleotide sequence ID" value="NZ_QQSY01000001.1"/>
</dbReference>
<dbReference type="GO" id="GO:0008840">
    <property type="term" value="F:4-hydroxy-tetrahydrodipicolinate synthase activity"/>
    <property type="evidence" value="ECO:0007669"/>
    <property type="project" value="UniProtKB-UniRule"/>
</dbReference>
<evidence type="ECO:0000256" key="5">
    <source>
        <dbReference type="ARBA" id="ARBA00022490"/>
    </source>
</evidence>
<gene>
    <name evidence="12" type="primary">dapA</name>
    <name evidence="16" type="ORF">DVT68_02840</name>
</gene>
<keyword evidence="10 12" id="KW-0704">Schiff base</keyword>
<dbReference type="PROSITE" id="PS00666">
    <property type="entry name" value="DHDPS_2"/>
    <property type="match status" value="1"/>
</dbReference>
<comment type="caution">
    <text evidence="12">Was originally thought to be a dihydrodipicolinate synthase (DHDPS), catalyzing the condensation of (S)-aspartate-beta-semialdehyde [(S)-ASA] and pyruvate to dihydrodipicolinate (DHDP). However, it was shown in E.coli that the product of the enzymatic reaction is not dihydrodipicolinate but in fact (4S)-4-hydroxy-2,3,4,5-tetrahydro-(2S)-dipicolinic acid (HTPA), and that the consecutive dehydration reaction leading to DHDP is not spontaneous but catalyzed by DapB.</text>
</comment>
<evidence type="ECO:0000256" key="4">
    <source>
        <dbReference type="ARBA" id="ARBA00012086"/>
    </source>
</evidence>
<comment type="similarity">
    <text evidence="3 12 13">Belongs to the DapA family.</text>
</comment>
<evidence type="ECO:0000313" key="17">
    <source>
        <dbReference type="Proteomes" id="UP000254711"/>
    </source>
</evidence>
<feature type="site" description="Part of a proton relay during catalysis" evidence="12">
    <location>
        <position position="108"/>
    </location>
</feature>
<evidence type="ECO:0000256" key="10">
    <source>
        <dbReference type="ARBA" id="ARBA00023270"/>
    </source>
</evidence>
<protein>
    <recommendedName>
        <fullName evidence="4 12">4-hydroxy-tetrahydrodipicolinate synthase</fullName>
        <shortName evidence="12">HTPA synthase</shortName>
        <ecNumber evidence="4 12">4.3.3.7</ecNumber>
    </recommendedName>
</protein>
<proteinExistence type="inferred from homology"/>
<keyword evidence="9 12" id="KW-0456">Lyase</keyword>
<name>A0A370KB11_9GAMM</name>
<evidence type="ECO:0000256" key="15">
    <source>
        <dbReference type="PIRSR" id="PIRSR001365-2"/>
    </source>
</evidence>
<dbReference type="EC" id="4.3.3.7" evidence="4 12"/>
<dbReference type="SMART" id="SM01130">
    <property type="entry name" value="DHDPS"/>
    <property type="match status" value="1"/>
</dbReference>
<dbReference type="GO" id="GO:0005829">
    <property type="term" value="C:cytosol"/>
    <property type="evidence" value="ECO:0007669"/>
    <property type="project" value="TreeGrafter"/>
</dbReference>
<feature type="site" description="Part of a proton relay during catalysis" evidence="12">
    <location>
        <position position="45"/>
    </location>
</feature>
<dbReference type="OrthoDB" id="9782828at2"/>
<organism evidence="16 17">
    <name type="scientific">Dyella solisilvae</name>
    <dbReference type="NCBI Taxonomy" id="1920168"/>
    <lineage>
        <taxon>Bacteria</taxon>
        <taxon>Pseudomonadati</taxon>
        <taxon>Pseudomonadota</taxon>
        <taxon>Gammaproteobacteria</taxon>
        <taxon>Lysobacterales</taxon>
        <taxon>Rhodanobacteraceae</taxon>
        <taxon>Dyella</taxon>
    </lineage>
</organism>
<dbReference type="PROSITE" id="PS00665">
    <property type="entry name" value="DHDPS_1"/>
    <property type="match status" value="1"/>
</dbReference>
<comment type="caution">
    <text evidence="16">The sequence shown here is derived from an EMBL/GenBank/DDBJ whole genome shotgun (WGS) entry which is preliminary data.</text>
</comment>
<keyword evidence="7 12" id="KW-0220">Diaminopimelate biosynthesis</keyword>
<keyword evidence="6 12" id="KW-0028">Amino-acid biosynthesis</keyword>
<feature type="active site" description="Proton donor/acceptor" evidence="12 14">
    <location>
        <position position="134"/>
    </location>
</feature>
<comment type="catalytic activity">
    <reaction evidence="11 12">
        <text>L-aspartate 4-semialdehyde + pyruvate = (2S,4S)-4-hydroxy-2,3,4,5-tetrahydrodipicolinate + H2O + H(+)</text>
        <dbReference type="Rhea" id="RHEA:34171"/>
        <dbReference type="ChEBI" id="CHEBI:15361"/>
        <dbReference type="ChEBI" id="CHEBI:15377"/>
        <dbReference type="ChEBI" id="CHEBI:15378"/>
        <dbReference type="ChEBI" id="CHEBI:67139"/>
        <dbReference type="ChEBI" id="CHEBI:537519"/>
        <dbReference type="EC" id="4.3.3.7"/>
    </reaction>
</comment>
<dbReference type="PANTHER" id="PTHR12128">
    <property type="entry name" value="DIHYDRODIPICOLINATE SYNTHASE"/>
    <property type="match status" value="1"/>
</dbReference>
<feature type="binding site" evidence="12 15">
    <location>
        <position position="46"/>
    </location>
    <ligand>
        <name>pyruvate</name>
        <dbReference type="ChEBI" id="CHEBI:15361"/>
    </ligand>
</feature>
<comment type="function">
    <text evidence="1 12">Catalyzes the condensation of (S)-aspartate-beta-semialdehyde [(S)-ASA] and pyruvate to 4-hydroxy-tetrahydrodipicolinate (HTPA).</text>
</comment>
<evidence type="ECO:0000256" key="2">
    <source>
        <dbReference type="ARBA" id="ARBA00005120"/>
    </source>
</evidence>
<feature type="active site" description="Schiff-base intermediate with substrate" evidence="12 14">
    <location>
        <position position="162"/>
    </location>
</feature>
<dbReference type="InterPro" id="IPR002220">
    <property type="entry name" value="DapA-like"/>
</dbReference>
<evidence type="ECO:0000256" key="7">
    <source>
        <dbReference type="ARBA" id="ARBA00022915"/>
    </source>
</evidence>
<evidence type="ECO:0000256" key="11">
    <source>
        <dbReference type="ARBA" id="ARBA00047836"/>
    </source>
</evidence>
<comment type="pathway">
    <text evidence="2 12">Amino-acid biosynthesis; L-lysine biosynthesis via DAP pathway; (S)-tetrahydrodipicolinate from L-aspartate: step 3/4.</text>
</comment>
<reference evidence="16 17" key="1">
    <citation type="submission" date="2018-07" db="EMBL/GenBank/DDBJ databases">
        <title>Dyella solisilvae sp. nov., isolated from the pine and broad-leaved mixed forest soil.</title>
        <authorList>
            <person name="Gao Z."/>
            <person name="Qiu L."/>
        </authorList>
    </citation>
    <scope>NUCLEOTIDE SEQUENCE [LARGE SCALE GENOMIC DNA]</scope>
    <source>
        <strain evidence="16 17">DHG54</strain>
    </source>
</reference>
<dbReference type="AlphaFoldDB" id="A0A370KB11"/>
<evidence type="ECO:0000256" key="9">
    <source>
        <dbReference type="ARBA" id="ARBA00023239"/>
    </source>
</evidence>
<dbReference type="InterPro" id="IPR005263">
    <property type="entry name" value="DapA"/>
</dbReference>
<dbReference type="Proteomes" id="UP000254711">
    <property type="component" value="Unassembled WGS sequence"/>
</dbReference>
<evidence type="ECO:0000256" key="13">
    <source>
        <dbReference type="PIRNR" id="PIRNR001365"/>
    </source>
</evidence>
<comment type="subunit">
    <text evidence="12">Homotetramer; dimer of dimers.</text>
</comment>
<evidence type="ECO:0000256" key="6">
    <source>
        <dbReference type="ARBA" id="ARBA00022605"/>
    </source>
</evidence>
<sequence>MNIRGSICALVTPFAADGSLDLASFARLLDYQLEGGTEGVVVAGSTGEAHMLEHDEFERLLAFTVERVAGRVPVIAGTGEAGTAKTVALTRRAKALGADAALVVAPYYVRPTQEGLRRHYLEVAEQGGLPVLLYNVPTRTACDLLPETVAQLRDHPAIIGLKEAVGSDERIRACAELARPDFVYLSGDDGTAAKAMLAGGAGTISVVANLTPRAFRMLCDAATAGDRIEAQRCDAALAPLVEALNCAPNPIAVKAGLPLLGLGSAAPRLPLVELEDGPSRARLGEALAGLASLANAA</sequence>
<evidence type="ECO:0000256" key="14">
    <source>
        <dbReference type="PIRSR" id="PIRSR001365-1"/>
    </source>
</evidence>
<evidence type="ECO:0000256" key="1">
    <source>
        <dbReference type="ARBA" id="ARBA00003294"/>
    </source>
</evidence>
<dbReference type="NCBIfam" id="TIGR00674">
    <property type="entry name" value="dapA"/>
    <property type="match status" value="1"/>
</dbReference>
<keyword evidence="17" id="KW-1185">Reference proteome</keyword>
<dbReference type="PANTHER" id="PTHR12128:SF66">
    <property type="entry name" value="4-HYDROXY-2-OXOGLUTARATE ALDOLASE, MITOCHONDRIAL"/>
    <property type="match status" value="1"/>
</dbReference>
<accession>A0A370KB11</accession>
<comment type="subcellular location">
    <subcellularLocation>
        <location evidence="12">Cytoplasm</location>
    </subcellularLocation>
</comment>
<dbReference type="Pfam" id="PF00701">
    <property type="entry name" value="DHDPS"/>
    <property type="match status" value="1"/>
</dbReference>
<evidence type="ECO:0000313" key="16">
    <source>
        <dbReference type="EMBL" id="RDI99791.1"/>
    </source>
</evidence>
<dbReference type="CDD" id="cd00950">
    <property type="entry name" value="DHDPS"/>
    <property type="match status" value="1"/>
</dbReference>
<dbReference type="PRINTS" id="PR00146">
    <property type="entry name" value="DHPICSNTHASE"/>
</dbReference>
<evidence type="ECO:0000256" key="3">
    <source>
        <dbReference type="ARBA" id="ARBA00007592"/>
    </source>
</evidence>
<feature type="binding site" evidence="12 15">
    <location>
        <position position="204"/>
    </location>
    <ligand>
        <name>pyruvate</name>
        <dbReference type="ChEBI" id="CHEBI:15361"/>
    </ligand>
</feature>
<dbReference type="SUPFAM" id="SSF51569">
    <property type="entry name" value="Aldolase"/>
    <property type="match status" value="1"/>
</dbReference>